<keyword evidence="2" id="KW-1185">Reference proteome</keyword>
<proteinExistence type="predicted"/>
<organism evidence="1 2">
    <name type="scientific">Caldisalinibacter kiritimatiensis</name>
    <dbReference type="NCBI Taxonomy" id="1304284"/>
    <lineage>
        <taxon>Bacteria</taxon>
        <taxon>Bacillati</taxon>
        <taxon>Bacillota</taxon>
        <taxon>Tissierellia</taxon>
        <taxon>Tissierellales</taxon>
        <taxon>Thermohalobacteraceae</taxon>
        <taxon>Caldisalinibacter</taxon>
    </lineage>
</organism>
<sequence>MDYLYERISYLRGLAEGLEVDESSKEGKLMLHIIDTLEDLADAVAEVVENQEDLSEYVELMDEDLTDVEDELFGELDEEYYYDEYDPEYLDEDLIIDENEYIDDEIEE</sequence>
<dbReference type="RefSeq" id="WP_006316041.1">
    <property type="nucleotide sequence ID" value="NZ_ARZA01000244.1"/>
</dbReference>
<dbReference type="eggNOG" id="ENOG5032YE8">
    <property type="taxonomic scope" value="Bacteria"/>
</dbReference>
<dbReference type="NCBIfam" id="NF045650">
    <property type="entry name" value="CD1247_Nterm"/>
    <property type="match status" value="1"/>
</dbReference>
<dbReference type="AlphaFoldDB" id="R1CBR3"/>
<evidence type="ECO:0000313" key="2">
    <source>
        <dbReference type="Proteomes" id="UP000013378"/>
    </source>
</evidence>
<dbReference type="InterPro" id="IPR054688">
    <property type="entry name" value="CD1247_N"/>
</dbReference>
<reference evidence="1 2" key="1">
    <citation type="journal article" date="2015" name="Geomicrobiol. J.">
        <title>Caldisalinibacter kiritimatiensis gen. nov., sp. nov., a moderately thermohalophilic thiosulfate-reducing bacterium from a hypersaline microbial mat.</title>
        <authorList>
            <person name="Ben Hania W."/>
            <person name="Joseph M."/>
            <person name="Fiebig A."/>
            <person name="Bunk B."/>
            <person name="Klenk H.-P."/>
            <person name="Fardeau M.-L."/>
            <person name="Spring S."/>
        </authorList>
    </citation>
    <scope>NUCLEOTIDE SEQUENCE [LARGE SCALE GENOMIC DNA]</scope>
    <source>
        <strain evidence="1 2">L21-TH-D2</strain>
    </source>
</reference>
<dbReference type="OrthoDB" id="2381377at2"/>
<dbReference type="PATRIC" id="fig|1304284.3.peg.2161"/>
<accession>R1CBR3</accession>
<protein>
    <submittedName>
        <fullName evidence="1">Uncharacterized protein</fullName>
    </submittedName>
</protein>
<evidence type="ECO:0000313" key="1">
    <source>
        <dbReference type="EMBL" id="EOC99759.1"/>
    </source>
</evidence>
<dbReference type="EMBL" id="ARZA01000244">
    <property type="protein sequence ID" value="EOC99759.1"/>
    <property type="molecule type" value="Genomic_DNA"/>
</dbReference>
<gene>
    <name evidence="1" type="ORF">L21TH_2206</name>
</gene>
<name>R1CBR3_9FIRM</name>
<dbReference type="Proteomes" id="UP000013378">
    <property type="component" value="Unassembled WGS sequence"/>
</dbReference>
<comment type="caution">
    <text evidence="1">The sequence shown here is derived from an EMBL/GenBank/DDBJ whole genome shotgun (WGS) entry which is preliminary data.</text>
</comment>
<dbReference type="STRING" id="1304284.L21TH_2206"/>